<dbReference type="InterPro" id="IPR014821">
    <property type="entry name" value="Ins145_P3_rcpt"/>
</dbReference>
<dbReference type="Pfam" id="PF02026">
    <property type="entry name" value="RyR"/>
    <property type="match status" value="4"/>
</dbReference>
<dbReference type="Gene3D" id="1.10.287.70">
    <property type="match status" value="1"/>
</dbReference>
<dbReference type="GeneID" id="110986867"/>
<dbReference type="Proteomes" id="UP000694845">
    <property type="component" value="Unplaced"/>
</dbReference>
<feature type="domain" description="B30.2/SPRY" evidence="18">
    <location>
        <begin position="1021"/>
        <end position="1222"/>
    </location>
</feature>
<feature type="transmembrane region" description="Helical" evidence="17">
    <location>
        <begin position="5086"/>
        <end position="5108"/>
    </location>
</feature>
<dbReference type="Gene3D" id="1.25.10.30">
    <property type="entry name" value="IP3 receptor type 1 binding core, RIH domain"/>
    <property type="match status" value="1"/>
</dbReference>
<feature type="coiled-coil region" evidence="15">
    <location>
        <begin position="462"/>
        <end position="489"/>
    </location>
</feature>
<accession>A0A8B7ZN74</accession>
<feature type="compositionally biased region" description="Polar residues" evidence="16">
    <location>
        <begin position="1496"/>
        <end position="1508"/>
    </location>
</feature>
<proteinExistence type="predicted"/>
<evidence type="ECO:0000256" key="14">
    <source>
        <dbReference type="ARBA" id="ARBA00036634"/>
    </source>
</evidence>
<dbReference type="InterPro" id="IPR013662">
    <property type="entry name" value="RIH_assoc-dom"/>
</dbReference>
<dbReference type="InterPro" id="IPR013320">
    <property type="entry name" value="ConA-like_dom_sf"/>
</dbReference>
<evidence type="ECO:0000256" key="16">
    <source>
        <dbReference type="SAM" id="MobiDB-lite"/>
    </source>
</evidence>
<keyword evidence="2" id="KW-0813">Transport</keyword>
<dbReference type="PROSITE" id="PS50222">
    <property type="entry name" value="EF_HAND_2"/>
    <property type="match status" value="2"/>
</dbReference>
<keyword evidence="5 17" id="KW-0812">Transmembrane</keyword>
<dbReference type="InterPro" id="IPR005821">
    <property type="entry name" value="Ion_trans_dom"/>
</dbReference>
<dbReference type="GO" id="GO:0042383">
    <property type="term" value="C:sarcolemma"/>
    <property type="evidence" value="ECO:0007669"/>
    <property type="project" value="TreeGrafter"/>
</dbReference>
<dbReference type="SUPFAM" id="SSF49899">
    <property type="entry name" value="Concanavalin A-like lectins/glucanases"/>
    <property type="match status" value="2"/>
</dbReference>
<feature type="domain" description="MIR" evidence="20">
    <location>
        <begin position="160"/>
        <end position="207"/>
    </location>
</feature>
<keyword evidence="8" id="KW-0703">Sarcoplasmic reticulum</keyword>
<name>A0A8B7ZN74_ACAPL</name>
<feature type="compositionally biased region" description="Polar residues" evidence="16">
    <location>
        <begin position="1361"/>
        <end position="1384"/>
    </location>
</feature>
<dbReference type="GO" id="GO:0005790">
    <property type="term" value="C:smooth endoplasmic reticulum"/>
    <property type="evidence" value="ECO:0007669"/>
    <property type="project" value="TreeGrafter"/>
</dbReference>
<dbReference type="GO" id="GO:0005219">
    <property type="term" value="F:ryanodine-sensitive calcium-release channel activity"/>
    <property type="evidence" value="ECO:0007669"/>
    <property type="project" value="InterPro"/>
</dbReference>
<dbReference type="GO" id="GO:0034704">
    <property type="term" value="C:calcium channel complex"/>
    <property type="evidence" value="ECO:0007669"/>
    <property type="project" value="TreeGrafter"/>
</dbReference>
<dbReference type="Pfam" id="PF08709">
    <property type="entry name" value="Ins145_P3_rec"/>
    <property type="match status" value="1"/>
</dbReference>
<evidence type="ECO:0000256" key="5">
    <source>
        <dbReference type="ARBA" id="ARBA00022692"/>
    </source>
</evidence>
<dbReference type="InterPro" id="IPR043136">
    <property type="entry name" value="B30.2/SPRY_sf"/>
</dbReference>
<evidence type="ECO:0000256" key="7">
    <source>
        <dbReference type="ARBA" id="ARBA00022837"/>
    </source>
</evidence>
<dbReference type="Gene3D" id="2.80.10.50">
    <property type="match status" value="2"/>
</dbReference>
<dbReference type="SUPFAM" id="SSF100909">
    <property type="entry name" value="IP3 receptor type 1 binding core, domain 2"/>
    <property type="match status" value="1"/>
</dbReference>
<dbReference type="InterPro" id="IPR035761">
    <property type="entry name" value="SPRY1_RyR"/>
</dbReference>
<feature type="domain" description="EF-hand" evidence="19">
    <location>
        <begin position="4374"/>
        <end position="4402"/>
    </location>
</feature>
<dbReference type="Pfam" id="PF00622">
    <property type="entry name" value="SPRY"/>
    <property type="match status" value="3"/>
</dbReference>
<evidence type="ECO:0000259" key="19">
    <source>
        <dbReference type="PROSITE" id="PS50222"/>
    </source>
</evidence>
<dbReference type="InterPro" id="IPR013333">
    <property type="entry name" value="Ryan_recept"/>
</dbReference>
<feature type="domain" description="EF-hand" evidence="19">
    <location>
        <begin position="4405"/>
        <end position="4437"/>
    </location>
</feature>
<evidence type="ECO:0000256" key="13">
    <source>
        <dbReference type="ARBA" id="ARBA00023303"/>
    </source>
</evidence>
<feature type="domain" description="B30.2/SPRY" evidence="18">
    <location>
        <begin position="583"/>
        <end position="807"/>
    </location>
</feature>
<dbReference type="InterPro" id="IPR003032">
    <property type="entry name" value="Ryanodine_rcpt"/>
</dbReference>
<feature type="domain" description="MIR" evidence="20">
    <location>
        <begin position="279"/>
        <end position="341"/>
    </location>
</feature>
<dbReference type="SUPFAM" id="SSF82109">
    <property type="entry name" value="MIR domain"/>
    <property type="match status" value="2"/>
</dbReference>
<evidence type="ECO:0000256" key="9">
    <source>
        <dbReference type="ARBA" id="ARBA00022989"/>
    </source>
</evidence>
<dbReference type="InterPro" id="IPR000699">
    <property type="entry name" value="RIH_dom"/>
</dbReference>
<keyword evidence="11 17" id="KW-0472">Membrane</keyword>
<dbReference type="Gene3D" id="6.20.350.10">
    <property type="match status" value="1"/>
</dbReference>
<gene>
    <name evidence="22" type="primary">LOC110986867</name>
</gene>
<keyword evidence="6" id="KW-0677">Repeat</keyword>
<keyword evidence="9 17" id="KW-1133">Transmembrane helix</keyword>
<feature type="region of interest" description="Disordered" evidence="16">
    <location>
        <begin position="4703"/>
        <end position="4753"/>
    </location>
</feature>
<dbReference type="Pfam" id="PF06459">
    <property type="entry name" value="RR_TM4-6"/>
    <property type="match status" value="1"/>
</dbReference>
<protein>
    <submittedName>
        <fullName evidence="22">Ryanodine receptor 2-like</fullName>
    </submittedName>
</protein>
<feature type="transmembrane region" description="Helical" evidence="17">
    <location>
        <begin position="5038"/>
        <end position="5063"/>
    </location>
</feature>
<dbReference type="Gene3D" id="1.10.490.160">
    <property type="match status" value="2"/>
</dbReference>
<dbReference type="KEGG" id="aplc:110986867"/>
<keyword evidence="3" id="KW-0109">Calcium transport</keyword>
<feature type="region of interest" description="Disordered" evidence="16">
    <location>
        <begin position="1412"/>
        <end position="1567"/>
    </location>
</feature>
<dbReference type="SMART" id="SM00449">
    <property type="entry name" value="SPRY"/>
    <property type="match status" value="3"/>
</dbReference>
<dbReference type="CDD" id="cd12879">
    <property type="entry name" value="SPRY3_RyR"/>
    <property type="match status" value="1"/>
</dbReference>
<evidence type="ECO:0000256" key="4">
    <source>
        <dbReference type="ARBA" id="ARBA00022673"/>
    </source>
</evidence>
<dbReference type="GO" id="GO:0005509">
    <property type="term" value="F:calcium ion binding"/>
    <property type="evidence" value="ECO:0007669"/>
    <property type="project" value="InterPro"/>
</dbReference>
<feature type="compositionally biased region" description="Low complexity" evidence="16">
    <location>
        <begin position="3793"/>
        <end position="3827"/>
    </location>
</feature>
<evidence type="ECO:0000256" key="15">
    <source>
        <dbReference type="SAM" id="Coils"/>
    </source>
</evidence>
<keyword evidence="21" id="KW-1185">Reference proteome</keyword>
<dbReference type="InterPro" id="IPR011992">
    <property type="entry name" value="EF-hand-dom_pair"/>
</dbReference>
<keyword evidence="13" id="KW-0407">Ion channel</keyword>
<feature type="compositionally biased region" description="Basic and acidic residues" evidence="16">
    <location>
        <begin position="1509"/>
        <end position="1521"/>
    </location>
</feature>
<feature type="compositionally biased region" description="Basic residues" evidence="16">
    <location>
        <begin position="1385"/>
        <end position="1394"/>
    </location>
</feature>
<dbReference type="InterPro" id="IPR015925">
    <property type="entry name" value="Ryanodine_IP3_receptor"/>
</dbReference>
<dbReference type="InterPro" id="IPR003877">
    <property type="entry name" value="SPRY_dom"/>
</dbReference>
<keyword evidence="10" id="KW-0406">Ion transport</keyword>
<dbReference type="SMART" id="SM00472">
    <property type="entry name" value="MIR"/>
    <property type="match status" value="4"/>
</dbReference>
<evidence type="ECO:0000256" key="2">
    <source>
        <dbReference type="ARBA" id="ARBA00022448"/>
    </source>
</evidence>
<dbReference type="GO" id="GO:0014808">
    <property type="term" value="P:release of sequestered calcium ion into cytosol by sarcoplasmic reticulum"/>
    <property type="evidence" value="ECO:0007669"/>
    <property type="project" value="TreeGrafter"/>
</dbReference>
<evidence type="ECO:0000256" key="10">
    <source>
        <dbReference type="ARBA" id="ARBA00023065"/>
    </source>
</evidence>
<comment type="subcellular location">
    <subcellularLocation>
        <location evidence="1">Sarcoplasmic reticulum membrane</location>
        <topology evidence="1">Multi-pass membrane protein</topology>
    </subcellularLocation>
</comment>
<dbReference type="CDD" id="cd23278">
    <property type="entry name" value="beta-trefoil_MIR_RyR"/>
    <property type="match status" value="1"/>
</dbReference>
<feature type="transmembrane region" description="Helical" evidence="17">
    <location>
        <begin position="5159"/>
        <end position="5185"/>
    </location>
</feature>
<dbReference type="Pfam" id="PF00520">
    <property type="entry name" value="Ion_trans"/>
    <property type="match status" value="1"/>
</dbReference>
<evidence type="ECO:0000256" key="1">
    <source>
        <dbReference type="ARBA" id="ARBA00004326"/>
    </source>
</evidence>
<evidence type="ECO:0000256" key="11">
    <source>
        <dbReference type="ARBA" id="ARBA00023136"/>
    </source>
</evidence>
<evidence type="ECO:0000256" key="3">
    <source>
        <dbReference type="ARBA" id="ARBA00022568"/>
    </source>
</evidence>
<dbReference type="CDD" id="cd00051">
    <property type="entry name" value="EFh"/>
    <property type="match status" value="1"/>
</dbReference>
<evidence type="ECO:0000313" key="21">
    <source>
        <dbReference type="Proteomes" id="UP000694845"/>
    </source>
</evidence>
<dbReference type="OrthoDB" id="300855at2759"/>
<dbReference type="Pfam" id="PF21119">
    <property type="entry name" value="RYDR_Jsol"/>
    <property type="match status" value="1"/>
</dbReference>
<sequence length="5283" mass="595679">MASVAAADVEDEVSFLRTGDQLCLVCSSQSKSKDGASSHVLLAGEGFGSRRCFLEEASNTSIPPDLSICMFVLEQAFSVRALQEMVMSDTVEAGCQAGHRTLLYGHAILLRHSLSNMYLACLSTVSSTDKLAFDVGLQESLEGETCWWTIYPASKQRSEGEKVRVGDDLILVSVSSERYLHLSPEKKQQPPRVQASFQQTLWTVAPVSSGGVKTKAMGFLNGMDVLRFSHGHLDEFLTVPQSGCKEDDSISEVSYETGAVSCFARSLWRIELLTKKWNGSYVSWGQDCRIRHLTSGKYLSVSSTGDNDVCIVPRNRADLPSTVFCLRQSKEDTSHWNNKQEHGMGIAEIKYGDSTVIIQHKDTGLWLSYLVEDTSVGGGRPVDRKVVMHRDGHMDDGFSVVRARDEESRSAVIIRKSTSLFHHFFSALESLRTDDDERRQWENFPLESVTDTLRDLVGYFALPGEESDHEEKQKKLKALKNRQDLFHEEGMVKLVLETIDKISIYKSGRDFATIAGEEAGQSWEDILNYLYQLLAAMIRDNHNNCALFAQAIRLDWLIQRLESQQASKGVLEVLHCVLVGSPEALNIVKEQHIKSMISQLEKHGRDPKVLDVLCSLCVGSGVAVRANQNLICDNLLPSRDLLLQTAVVDEVASMRPNIFVGLSEGNAVYKKWYYEVSISQIDGATPRPFKFRVGWANTKGFSPSPRGGEGWGSIGVGDDLSSYGFDGLGLWTGGCCKAASWNGSRPLMKGDIIGICFDFSGPTILFHVNGNPVKAAFEAFDLDGMFFPVVTLSANITAHIILGGKQGRFKYTPPKGFAPVYESLMPKEELKIERCFCIGDLKEGIVTGPSPSRDHANFVPAPVDTQNVVLPGYIEMLRDKLAENVHELWCMNKIEAGWSWGPVRSDTKKTHPCLTFFHSMTEEEKNFDSTMAYETLRTLIALGYHISIDEESSKATLKRLRLPMNYVMSNGYKPAPYNLSTITLNPKMEKLVELLAENAHNVWARDRISQGWTYGLSDDSTYKRNPQLVPYSQLDDASKKLNRDTASETVRTILGFGYTLEAPPDNQESSFRGLVREISDTKQNTRTFRAEKTYAVTSGKWYYEFETLTTGLMRVGWAHPSISADVDLATTGKAYLFDGFLARKWHNGSENFGKTWRSNDVIGCMLDITHRTVSFTLNGEFLTDASGLETAFRDIEVGEGFVPAFTLASGEQAKLCFGQDLNQLKYFTVCGLQEGYEPFCVRNAFIKGNMKKTMPLWYTKHQPVFKSIHQDHPDLEVTRVPAGIEGPPCLRVSHKHFGSVENQPYEYFRLRMPVECRDFPTGGEIAVSIPVPVLRDRRGWSSQQSASLDLSETDSNEGSRKVTNGYPSSAVESDSDFDSISTPHQSRRDRRKGLMKMPEVVEVVLEEHRAVDMDTMDSDSTLRTANGTLNGTHKEKRKGPSLPLGRKIPMVRSPSTESPTGPPSEVSTDVTPSPSKSKRGKFVKSASMDTSRALDGSSQNQARYTNTEVDGRRSPGAEVMRKGKRLKTPDASPPGTLTHEYTGLSPHSDNTSSVGSEGHTRPKLSKLSSMGSSFEMFKSVDIMSDISEVDSIDVAMATKYYYAVRIFPGQDPSEIHVGWVTPEYHHHSPTFDPAKTRSVKVNLMNDNGGVQERNVVHRTMRDSERGRGPKSTKHNDCFMICVGDFLDMLTSPEGRRVTTGLVIGCVVDTASGELTFSINNREIHTRYLVQPCTKLFPAVFARPTSKEMLQFELGRSKNCLPISAAWFKSDSHNPVPQCPSRVTVQVMQPCVWSRAPHKTLDILTRKHSDSAGWIMACKTPVSWLAVHIPEENRCMDILELIENPGLLKFHGHTLKLYSAVCSHGNHHVAHALCSHVNEDQLTYCIQCEYLSGPLRMGYHDLLISLHLATHANARLMTQDEFIIPLMATNQRYDEGGEESSTNSTSIKRALSTSKTVSIRPEQLFSDNGSSVNLAHRVSETRPPPFQLKALKKHVINLLTQAVAHGVSSCRDPIGGSYNDLFVPLLRLCDKLLVIGEFDDDDLKRLLILIDPTTFDDKYKKEMSQVVGLLQMELDEPVKLEVCFLLQHLCDSQLRHRVESIVNFSEDFVAECQADQFRRFMEVRNTDMPPIIAAKKTKEFRSTPQEQMRMLVSFKGKDDSTSPCREDLREVLESFHGNLVAHCGVHEVKEGEQGKEERTWLGRLYSWLTGRGRDEADSKDFMQKFSGDSLSYLISETMIRWAEEKHIQDATLVREMFKLLHRQYDGVGELCRALNKTYVVSANQREDIVHLLTSLGQIRSLLTVQMGSVEEEALIKHLWELTDNKVFYQHPDLMRALCVHETVMNVMVNVLEKHQTAVQLTTGCCDLGNLRGSRTLPHQVSSTSTSAKVQDEGSRDLTSSCCRFLCYFCRTGRQNQKAMFDNLGYLLDHGFMGLSYPSLRGSCPLDVAAASLMDNNELALALREQHLERVVVYLSNCGIQDNSRLMSMGKPSIGWDPLDGERYLDFMRHAVWVNGETVEENANLVVRLLIRHPECLGPALRGEGKGLLAAMEEAILLSDSSEDMLVMSTPAMVVVMEEGGESQPLVSQGPDVDAKEDEDEVDVGGAILTFYATLIDLLGRCAPDQQLLSQGRTEPQRIRSILCSLVPLPDLVGVLSLKFVLPSPNKVYEKKDDGVGKPLGADLKGLTPSHKEAMLLFLERVYGVNDQELFFHLLEVGFLPDLRAATTMDTPNTHDHDMSLALNRYLCNSVLPLLTRHAHMFENADQYASLLDSTLHTVYRMASCRSLTRGQRDTVADFLVALTRSLRPSMMQRLLRKLIIDVPALVEHTYVALKLLQLHYERCINYYGSIGGWGSHGMANDEEKRLTMMLFTGLFDALADREYDSEMFDKALPCLTAIGSALPPDYSMAYNDASYIRESSFDADGLYQPKPVETSRVLLNENLLSFSDRFAEHLHDAWALNMFEAGWTHGEIENNAMKEHPSLRPYRTLHPKEKDSYRDIIRESLKAILAWGWAIEKSKVQEQHAHAHRPRRLSKTSLGAMESPHGYNPRPIDMSNNTLTREMQTMAERLAENAHDVWAKKTKMEMDATGGGCHSQLVPFDILTDQEKKKDREMAQALLKFLQVNGYRLHSEEEEEKRTSRQYDADGLVRGASTIEKRFAYNLLEKLLHYVDKAHTNLKPMMRDAPHKRKEEEKSYKFFTKVVLPLIEKYFLAHSTYFVSAPNSPQSSRYGSASYREKEMVTSGQPAKTGASPVETIMVASLFCKLSHLVRQKINMFGRDLECIIRCLRVVAQSMDASSVMKHSSDVVKKGLVSFFQHAADDFAATVQNVKNGRFSHIKTTPVVKGSRVVNYVPGVLIPVLTSLFSHLGRHQFGQDILLDQVQVACYKLLSSLYSLGADKSIYVNSMMVKEDIDRHRPAIGELLAAFAGAFPVAFLEPHLNKHNGSSLLGQLELKGANYEGAEELLRLTSGIPTLEAVMKELDQMATTGATYNDAPHVIEVILPMLCSYLHFWWMEGPDNICRRQGNYWTMVNSNHLNTTLGNVLTLIKFNLGSEDAPWMTRIAANAQPILNDVKEELLKTHFLPVIVKLRGKMETVFAAEEVLKKEYPMGGNEMEEAEFAILEDYHLIVRDIYAFYPLLIKFVDSQRAKWLKMPSLEAESLFSEVSSIFSCWARSANCRREEQNFVAQMEAENAALLACATSNRRMGLTPPDDPGAGIKKARECRVEGQGSPTSLVVVCLKRMLPIGMNLYGAREQELVQQAKMKFQEKETEKDVRDFLVHSLHLQDKEVDSSDSSPKTCTPCSSTFSRRRSSNLSTSLSAKPSSSFHKPHKARSAPASSVAPPPSACPRRPSLTASQAAKNWQRHLYNKAASNRMVYAVEMTQEKIVDRIINMALVLHRLHLMEHPPLSKKSAWRRLMSAQRRRTIMACFRMIPLHHLPKHRAINYFLRAYKEKWLIVEDSAQHLLIEDLTKSSGEELAAVSEESSRDPLHQLILTFSRSFGLQRDGVEQDFLYASYADIMSRSCSGDDDEDDEETEDSISFQEQELAKQRLLSEQGRLADRGAAEMVLLLLSASDGKPSPMVMCTLQLGISLLRGGNVAVQERMLSHLQDKMDVGFFTSVAELMESCSVLDLEAYERYNKAEGLGVSSGENAVTGESAADVHFLTEFREKALHDAPFTCALFRFLQLLCEGHNLEFQNYLRTQTGNHTTVNIIICTVDYLLRLQESISDFYWHYSGKDVVDQQGRENFSRAFKVAKQIFRTLTEYIQGPCSGNQLALAHSRLWDAVGGFLHVFANLQKKLSQDPGQLELLRELLNLQKEMVVLLLSMLEGNVMHGTIGKQMVDTLVESSLNMEIILKFFDMFLKLKDLASCEAFMEYDTNNDGWISPKEFRVAMESQKIYTCEEIDYLLKCADRNNDGRIDLNEFTDRFHGPAQDIGFNLTVLLTNLADHMPNDVRLERFKQLAESLLNNFEPYLGRIEIMGSSKRIERVYFEIKESHKAQWEKPQIKESKHAFLHELVNEGGEKEKLQDFVNFCEDTIFEMQHAASMSNTTEGMLESIVSLIAFGGRDSQAWLMWFFRSLRPSSIRKSVNDLFEDYSPKKLRSVSIFSILWGLIKIFFFLSKKMCAFVFFLISKLIGILLGNRILEDAREITGTLKETLKVPNIARQQASGLHTMQNYGLPAARSGPTVSAFGIDFFKDRKSSDSSESSACQMRMRRKRRQLTPSSSFDFDREGKEGPLAPPSTPGADTPEATIAAMINGSANQSRNIMDRRESTVFPSLFLAQELGLQKDEQEEEEFCEPNMDRVKQTFLSFFARNFYNIKYLALILAFIINLCLLFFRVTVYLADTTPAPSEDNPFHEINSTIADNGVPSTPDEEPESDTEEVIILHDGVTYLEPILQLLCIVHTLVSVSMMIAYCALKVPLAIFKREKEIARKLEFEGAWIEEQPARDIKGRWDSLAISTRSFPVNYWDKFVKRKVMKKYGESLGEEKLSQILGMDSESSKPPQGLISALLYAIDWKYQLWKCGVICTDRSFLYIAWYLTFSLLGHINHFFFAAHLLDMAMGFKTLRTVLQSVTHNGKQLMLTVLMTCVVIYLYTVLAFNFFRKFYMKDEDGQIEYKCHNMMTCFIFHLHSGLRAGGGIADEIEPPDGDDYEFYRIIFDITFFFFVIIILLAIIQGLIIDAFGELRDQLEQVKSDMETKCFICGIGSEYFDKIPHGFDLHTSKEHDLSNYMFFLMYLINKPETEHTGQESYVWQLYQRRCWDFFPVGDCFRKQYEEE</sequence>
<keyword evidence="7" id="KW-0106">Calcium</keyword>
<dbReference type="SUPFAM" id="SSF47473">
    <property type="entry name" value="EF-hand"/>
    <property type="match status" value="1"/>
</dbReference>
<dbReference type="OMA" id="TCMSEFI"/>
<dbReference type="Gene3D" id="1.10.238.10">
    <property type="entry name" value="EF-hand"/>
    <property type="match status" value="1"/>
</dbReference>
<evidence type="ECO:0000259" key="18">
    <source>
        <dbReference type="PROSITE" id="PS50188"/>
    </source>
</evidence>
<dbReference type="Pfam" id="PF02815">
    <property type="entry name" value="MIR"/>
    <property type="match status" value="1"/>
</dbReference>
<evidence type="ECO:0000256" key="8">
    <source>
        <dbReference type="ARBA" id="ARBA00022951"/>
    </source>
</evidence>
<feature type="transmembrane region" description="Helical" evidence="17">
    <location>
        <begin position="4826"/>
        <end position="4849"/>
    </location>
</feature>
<feature type="region of interest" description="Disordered" evidence="16">
    <location>
        <begin position="1342"/>
        <end position="1395"/>
    </location>
</feature>
<feature type="region of interest" description="Disordered" evidence="16">
    <location>
        <begin position="4858"/>
        <end position="4881"/>
    </location>
</feature>
<dbReference type="Pfam" id="PF08454">
    <property type="entry name" value="RIH_assoc"/>
    <property type="match status" value="1"/>
</dbReference>
<dbReference type="Gene3D" id="2.60.120.920">
    <property type="match status" value="3"/>
</dbReference>
<feature type="domain" description="MIR" evidence="20">
    <location>
        <begin position="99"/>
        <end position="153"/>
    </location>
</feature>
<dbReference type="PROSITE" id="PS00018">
    <property type="entry name" value="EF_HAND_1"/>
    <property type="match status" value="2"/>
</dbReference>
<keyword evidence="15" id="KW-0175">Coiled coil</keyword>
<dbReference type="Pfam" id="PF01365">
    <property type="entry name" value="RYDR_ITPR"/>
    <property type="match status" value="2"/>
</dbReference>
<evidence type="ECO:0000256" key="6">
    <source>
        <dbReference type="ARBA" id="ARBA00022737"/>
    </source>
</evidence>
<evidence type="ECO:0000256" key="17">
    <source>
        <dbReference type="SAM" id="Phobius"/>
    </source>
</evidence>
<dbReference type="CDD" id="cd12877">
    <property type="entry name" value="SPRY1_RyR"/>
    <property type="match status" value="1"/>
</dbReference>
<dbReference type="SMART" id="SM00054">
    <property type="entry name" value="EFh"/>
    <property type="match status" value="2"/>
</dbReference>
<dbReference type="PANTHER" id="PTHR46399:SF8">
    <property type="entry name" value="B30.2_SPRY DOMAIN-CONTAINING PROTEIN"/>
    <property type="match status" value="1"/>
</dbReference>
<dbReference type="InterPro" id="IPR035910">
    <property type="entry name" value="RyR/IP3R_RIH_dom_sf"/>
</dbReference>
<dbReference type="InterPro" id="IPR035762">
    <property type="entry name" value="SPRY3_RyR"/>
</dbReference>
<feature type="region of interest" description="Disordered" evidence="16">
    <location>
        <begin position="3787"/>
        <end position="3856"/>
    </location>
</feature>
<dbReference type="InterPro" id="IPR036300">
    <property type="entry name" value="MIR_dom_sf"/>
</dbReference>
<dbReference type="InterPro" id="IPR009460">
    <property type="entry name" value="Ryanrecept_TM4-6"/>
</dbReference>
<dbReference type="GO" id="GO:0006874">
    <property type="term" value="P:intracellular calcium ion homeostasis"/>
    <property type="evidence" value="ECO:0007669"/>
    <property type="project" value="InterPro"/>
</dbReference>
<feature type="transmembrane region" description="Helical" evidence="17">
    <location>
        <begin position="4901"/>
        <end position="4923"/>
    </location>
</feature>
<dbReference type="PANTHER" id="PTHR46399">
    <property type="entry name" value="B30.2/SPRY DOMAIN-CONTAINING PROTEIN"/>
    <property type="match status" value="1"/>
</dbReference>
<feature type="compositionally biased region" description="Polar residues" evidence="16">
    <location>
        <begin position="1418"/>
        <end position="1431"/>
    </location>
</feature>
<organism evidence="21 22">
    <name type="scientific">Acanthaster planci</name>
    <name type="common">Crown-of-thorns starfish</name>
    <dbReference type="NCBI Taxonomy" id="133434"/>
    <lineage>
        <taxon>Eukaryota</taxon>
        <taxon>Metazoa</taxon>
        <taxon>Echinodermata</taxon>
        <taxon>Eleutherozoa</taxon>
        <taxon>Asterozoa</taxon>
        <taxon>Asteroidea</taxon>
        <taxon>Valvatacea</taxon>
        <taxon>Valvatida</taxon>
        <taxon>Acanthasteridae</taxon>
        <taxon>Acanthaster</taxon>
    </lineage>
</organism>
<evidence type="ECO:0000313" key="22">
    <source>
        <dbReference type="RefSeq" id="XP_022104826.1"/>
    </source>
</evidence>
<reference evidence="22" key="1">
    <citation type="submission" date="2025-08" db="UniProtKB">
        <authorList>
            <consortium name="RefSeq"/>
        </authorList>
    </citation>
    <scope>IDENTIFICATION</scope>
</reference>
<feature type="transmembrane region" description="Helical" evidence="17">
    <location>
        <begin position="4629"/>
        <end position="4648"/>
    </location>
</feature>
<dbReference type="GO" id="GO:0006941">
    <property type="term" value="P:striated muscle contraction"/>
    <property type="evidence" value="ECO:0007669"/>
    <property type="project" value="TreeGrafter"/>
</dbReference>
<dbReference type="GO" id="GO:0030018">
    <property type="term" value="C:Z disc"/>
    <property type="evidence" value="ECO:0007669"/>
    <property type="project" value="TreeGrafter"/>
</dbReference>
<dbReference type="InterPro" id="IPR002048">
    <property type="entry name" value="EF_hand_dom"/>
</dbReference>
<dbReference type="InterPro" id="IPR001870">
    <property type="entry name" value="B30.2/SPRY"/>
</dbReference>
<evidence type="ECO:0000259" key="20">
    <source>
        <dbReference type="PROSITE" id="PS50919"/>
    </source>
</evidence>
<dbReference type="InterPro" id="IPR035764">
    <property type="entry name" value="SPRY2_RyR"/>
</dbReference>
<dbReference type="PROSITE" id="PS50919">
    <property type="entry name" value="MIR"/>
    <property type="match status" value="3"/>
</dbReference>
<dbReference type="InterPro" id="IPR048581">
    <property type="entry name" value="RYDR_Jsol"/>
</dbReference>
<dbReference type="PROSITE" id="PS50188">
    <property type="entry name" value="B302_SPRY"/>
    <property type="match status" value="2"/>
</dbReference>
<dbReference type="GO" id="GO:0033017">
    <property type="term" value="C:sarcoplasmic reticulum membrane"/>
    <property type="evidence" value="ECO:0007669"/>
    <property type="project" value="UniProtKB-SubCell"/>
</dbReference>
<dbReference type="Pfam" id="PF13499">
    <property type="entry name" value="EF-hand_7"/>
    <property type="match status" value="1"/>
</dbReference>
<dbReference type="InterPro" id="IPR016093">
    <property type="entry name" value="MIR_motif"/>
</dbReference>
<keyword evidence="4" id="KW-0107">Calcium channel</keyword>
<dbReference type="CDD" id="cd12878">
    <property type="entry name" value="SPRY2_RyR"/>
    <property type="match status" value="1"/>
</dbReference>
<feature type="compositionally biased region" description="Low complexity" evidence="16">
    <location>
        <begin position="1453"/>
        <end position="1468"/>
    </location>
</feature>
<feature type="compositionally biased region" description="Polar residues" evidence="16">
    <location>
        <begin position="1545"/>
        <end position="1555"/>
    </location>
</feature>
<evidence type="ECO:0000256" key="12">
    <source>
        <dbReference type="ARBA" id="ARBA00023286"/>
    </source>
</evidence>
<dbReference type="RefSeq" id="XP_022104826.1">
    <property type="nucleotide sequence ID" value="XM_022249134.1"/>
</dbReference>
<dbReference type="InterPro" id="IPR018247">
    <property type="entry name" value="EF_Hand_1_Ca_BS"/>
</dbReference>
<comment type="catalytic activity">
    <reaction evidence="14">
        <text>Ca(2+)(in) = Ca(2+)(out)</text>
        <dbReference type="Rhea" id="RHEA:29671"/>
        <dbReference type="ChEBI" id="CHEBI:29108"/>
    </reaction>
</comment>
<dbReference type="FunFam" id="1.10.287.70:FF:000017">
    <property type="entry name" value="ryanodine receptor isoform X2"/>
    <property type="match status" value="1"/>
</dbReference>
<keyword evidence="12" id="KW-1071">Ligand-gated ion channel</keyword>
<dbReference type="PRINTS" id="PR00795">
    <property type="entry name" value="RYANODINER"/>
</dbReference>
<dbReference type="FunFam" id="1.10.490.160:FF:000003">
    <property type="entry name" value="Ryanodine receptor, isoform E"/>
    <property type="match status" value="1"/>
</dbReference>